<dbReference type="InterPro" id="IPR045628">
    <property type="entry name" value="Lhr_WH_dom"/>
</dbReference>
<keyword evidence="5" id="KW-0067">ATP-binding</keyword>
<reference evidence="11 12" key="1">
    <citation type="journal article" date="2011" name="Stand. Genomic Sci.">
        <title>High quality draft genome sequence of Segniliparus rugosus CDC 945(T)= (ATCC BAA-974(T)).</title>
        <authorList>
            <person name="Earl A.M."/>
            <person name="Desjardins C.A."/>
            <person name="Fitzgerald M.G."/>
            <person name="Arachchi H.M."/>
            <person name="Zeng Q."/>
            <person name="Mehta T."/>
            <person name="Griggs A."/>
            <person name="Birren B.W."/>
            <person name="Toney N.C."/>
            <person name="Carr J."/>
            <person name="Posey J."/>
            <person name="Butler W.R."/>
        </authorList>
    </citation>
    <scope>NUCLEOTIDE SEQUENCE [LARGE SCALE GENOMIC DNA]</scope>
    <source>
        <strain evidence="12">ATCC BAA-974 / DSM 45345 / CCUG 50838 / CIP 108380 / JCM 13579 / CDC 945</strain>
    </source>
</reference>
<feature type="domain" description="Helicase ATP-binding" evidence="9">
    <location>
        <begin position="37"/>
        <end position="226"/>
    </location>
</feature>
<dbReference type="GO" id="GO:0004386">
    <property type="term" value="F:helicase activity"/>
    <property type="evidence" value="ECO:0007669"/>
    <property type="project" value="UniProtKB-KW"/>
</dbReference>
<evidence type="ECO:0000256" key="7">
    <source>
        <dbReference type="ARBA" id="ARBA00023204"/>
    </source>
</evidence>
<dbReference type="InterPro" id="IPR014001">
    <property type="entry name" value="Helicase_ATP-bd"/>
</dbReference>
<dbReference type="Gene3D" id="3.40.50.300">
    <property type="entry name" value="P-loop containing nucleotide triphosphate hydrolases"/>
    <property type="match status" value="2"/>
</dbReference>
<organism evidence="11 12">
    <name type="scientific">Segniliparus rugosus (strain ATCC BAA-974 / DSM 45345 / CCUG 50838 / CIP 108380 / JCM 13579 / CDC 945)</name>
    <dbReference type="NCBI Taxonomy" id="679197"/>
    <lineage>
        <taxon>Bacteria</taxon>
        <taxon>Bacillati</taxon>
        <taxon>Actinomycetota</taxon>
        <taxon>Actinomycetes</taxon>
        <taxon>Mycobacteriales</taxon>
        <taxon>Segniliparaceae</taxon>
        <taxon>Segniliparus</taxon>
    </lineage>
</organism>
<dbReference type="eggNOG" id="COG1201">
    <property type="taxonomic scope" value="Bacteria"/>
</dbReference>
<evidence type="ECO:0000259" key="10">
    <source>
        <dbReference type="PROSITE" id="PS51194"/>
    </source>
</evidence>
<name>E5XQP8_SEGRC</name>
<dbReference type="PANTHER" id="PTHR47962:SF5">
    <property type="entry name" value="ATP-DEPENDENT HELICASE LHR-RELATED"/>
    <property type="match status" value="1"/>
</dbReference>
<keyword evidence="4" id="KW-0347">Helicase</keyword>
<dbReference type="Proteomes" id="UP000004816">
    <property type="component" value="Unassembled WGS sequence"/>
</dbReference>
<evidence type="ECO:0000313" key="11">
    <source>
        <dbReference type="EMBL" id="EFV13309.2"/>
    </source>
</evidence>
<dbReference type="GO" id="GO:0006281">
    <property type="term" value="P:DNA repair"/>
    <property type="evidence" value="ECO:0007669"/>
    <property type="project" value="UniProtKB-KW"/>
</dbReference>
<dbReference type="GO" id="GO:0016887">
    <property type="term" value="F:ATP hydrolysis activity"/>
    <property type="evidence" value="ECO:0007669"/>
    <property type="project" value="TreeGrafter"/>
</dbReference>
<dbReference type="Pfam" id="PF08494">
    <property type="entry name" value="DEAD_assoc"/>
    <property type="match status" value="1"/>
</dbReference>
<keyword evidence="3" id="KW-0378">Hydrolase</keyword>
<keyword evidence="2" id="KW-0227">DNA damage</keyword>
<evidence type="ECO:0000256" key="3">
    <source>
        <dbReference type="ARBA" id="ARBA00022801"/>
    </source>
</evidence>
<dbReference type="Pfam" id="PF00270">
    <property type="entry name" value="DEAD"/>
    <property type="match status" value="1"/>
</dbReference>
<dbReference type="InterPro" id="IPR001650">
    <property type="entry name" value="Helicase_C-like"/>
</dbReference>
<dbReference type="Pfam" id="PF23235">
    <property type="entry name" value="WHD_3rd_Lhr"/>
    <property type="match status" value="1"/>
</dbReference>
<dbReference type="InterPro" id="IPR055369">
    <property type="entry name" value="WH2_Lhr"/>
</dbReference>
<dbReference type="CDD" id="cd17922">
    <property type="entry name" value="DEXHc_LHR-like"/>
    <property type="match status" value="1"/>
</dbReference>
<evidence type="ECO:0000256" key="5">
    <source>
        <dbReference type="ARBA" id="ARBA00022840"/>
    </source>
</evidence>
<dbReference type="SMART" id="SM00487">
    <property type="entry name" value="DEXDc"/>
    <property type="match status" value="1"/>
</dbReference>
<sequence length="1464" mass="156084">MWGTTVVGMGLADFSAATQAWFAAALGSPTLAQAEAWAAIASGAHTLVSAPTGSGKTLAAFLWAIDQLHAEAGDRRTKILYVSPLKALAEDVRRNLEVPLDGIAEAARRMGSAVPDVAVGLRSGDTSAAGRRELLRKPPDILITTPESLFLMLTSKARETLAHVRTVIVDEVHDLAGTKRGAHLALSLARLDAALERPAQRIGLSATVRPLEAAARFLAGEGTKIVAPPSAKTWDLEVRAAVPDLSRLDEEVAASGRNSIWPQVERAVLDVALAHRSSIVFVNSRTTAERVVAALNERYAELAGGVAEPPRNASVNGGMPATVSSTAYTSDGAPAVFAKAHHGSVSKEARALVEADLKAGRLRCVVATSSLELGIDMGSVDVVVQLGAPPSVASGLQRVGRAGHHVGAVSRGVVFPLHRLDVAHCAVTVRRMRAGEIESLHVLQNPLDVLAQHTVSAAAAGGEAGIEAEEWFKTVRRAAPFRDLPRSAYESVLDLLSGKYPADFFGELRPRLVWDREEDTLVARPGAAMLAAISGGTIPDRGLYGVFLVGDDASRVGELDEEMVYESRVGDVIQLGAASWRVVEITHDRVLVVPAPGMPARLSFWKGDGPGRPAELGRAVGQFLQEPSAEGLDENAARNLASLLEEQRAATGVLPTDETLVVERFRDPLGDWHVALLSPYGGAVHAPWALAVAARLRERYGVDESPSAGDDGIVVRLPGGEGDTAPPGAELFALDPGEIERVVERELGGSALFAARFRECSARALLLPRKRPGQRTALWLQRLRSAQLLDVAQGYPQFPMLLETMRECLQDVYDLPALTALLARIEQGSLRLVEVETPTPSPFARSLLFGYDGLHIYEDDRPLAERRAAALRVDEDLLGELLGRGEAEDLLDPEAVAQVERDLQRLSPDRRARNAEAVVDLLRELGPLTSEEAAERCVEDPGPWLASLAKARRVFSVEIAGDARWAAVEDAGRLRDALGCAKPSWVPEALLAPTPDPLGDLVARHARTHGPFTVQEVAERFGLGSAVVAEALRRSEAVGRGRSSSEWCSREVMRRLRKGSLAALRRQIEPVDQAAFARFLLRWQHVGGQLRGIDGLLDAIDQLAGVRLPVSALETLILPARVADYAPALLDEALASGEAYWTGAGEGWVRLYPSDLPPWQAEERVEDSEHAKAMLRVLSGGGAFFLAQIERASDVAGTLSAATLRELAWSGRITSDTFAPVREWTAPARGSAPRPSHRRRRPRLVAPRVQNAGVSGRWALAPQPEPDSTARVLAAAQVLLDRYGVVSRDVVSAEEAGFSALYQVLVAMEEAGKCRRGYFVDSLGGAQFAMSSTVDMLRDSAAVSAVALAATDPANPYGAALRWPEHQSARPGRKAGAMAVLVGGRLVLYLERGGASLASFQLGGLAEAAEALAQAARRSSSAAGRGGLVLERLDGQSVHGASGPVVDALLAAGFSPVPKGLRLR</sequence>
<keyword evidence="8" id="KW-0413">Isomerase</keyword>
<gene>
    <name evidence="11" type="ORF">HMPREF9336_01820</name>
</gene>
<feature type="domain" description="Helicase C-terminal" evidence="10">
    <location>
        <begin position="263"/>
        <end position="448"/>
    </location>
</feature>
<evidence type="ECO:0000313" key="12">
    <source>
        <dbReference type="Proteomes" id="UP000004816"/>
    </source>
</evidence>
<dbReference type="PANTHER" id="PTHR47962">
    <property type="entry name" value="ATP-DEPENDENT HELICASE LHR-RELATED-RELATED"/>
    <property type="match status" value="1"/>
</dbReference>
<evidence type="ECO:0000256" key="4">
    <source>
        <dbReference type="ARBA" id="ARBA00022806"/>
    </source>
</evidence>
<dbReference type="STRING" id="679197.HMPREF9336_01820"/>
<evidence type="ECO:0008006" key="13">
    <source>
        <dbReference type="Google" id="ProtNLM"/>
    </source>
</evidence>
<dbReference type="HOGENOM" id="CLU_002025_3_1_11"/>
<dbReference type="Pfam" id="PF19306">
    <property type="entry name" value="WHD_Lhr"/>
    <property type="match status" value="1"/>
</dbReference>
<dbReference type="InterPro" id="IPR013701">
    <property type="entry name" value="Lhr-like_DEAD/DEAH_assoc"/>
</dbReference>
<dbReference type="Pfam" id="PF23236">
    <property type="entry name" value="WHD_2nd_Lhr"/>
    <property type="match status" value="1"/>
</dbReference>
<proteinExistence type="predicted"/>
<keyword evidence="12" id="KW-1185">Reference proteome</keyword>
<evidence type="ECO:0000256" key="1">
    <source>
        <dbReference type="ARBA" id="ARBA00022741"/>
    </source>
</evidence>
<dbReference type="InterPro" id="IPR027417">
    <property type="entry name" value="P-loop_NTPase"/>
</dbReference>
<keyword evidence="7" id="KW-0234">DNA repair</keyword>
<comment type="caution">
    <text evidence="11">The sequence shown here is derived from an EMBL/GenBank/DDBJ whole genome shotgun (WGS) entry which is preliminary data.</text>
</comment>
<accession>E5XQP8</accession>
<dbReference type="InterPro" id="IPR055368">
    <property type="entry name" value="WH3_Lhr"/>
</dbReference>
<evidence type="ECO:0000256" key="2">
    <source>
        <dbReference type="ARBA" id="ARBA00022763"/>
    </source>
</evidence>
<dbReference type="Pfam" id="PF23234">
    <property type="entry name" value="WHD_4th_Lhr"/>
    <property type="match status" value="1"/>
</dbReference>
<dbReference type="SMART" id="SM00490">
    <property type="entry name" value="HELICc"/>
    <property type="match status" value="1"/>
</dbReference>
<keyword evidence="6" id="KW-0238">DNA-binding</keyword>
<dbReference type="Pfam" id="PF00271">
    <property type="entry name" value="Helicase_C"/>
    <property type="match status" value="1"/>
</dbReference>
<keyword evidence="1" id="KW-0547">Nucleotide-binding</keyword>
<dbReference type="InterPro" id="IPR052511">
    <property type="entry name" value="ATP-dep_Helicase"/>
</dbReference>
<dbReference type="InterPro" id="IPR055367">
    <property type="entry name" value="WH4_Lhr"/>
</dbReference>
<dbReference type="PROSITE" id="PS51194">
    <property type="entry name" value="HELICASE_CTER"/>
    <property type="match status" value="1"/>
</dbReference>
<dbReference type="InterPro" id="IPR011545">
    <property type="entry name" value="DEAD/DEAH_box_helicase_dom"/>
</dbReference>
<protein>
    <recommendedName>
        <fullName evidence="13">ATP-dependent helicase</fullName>
    </recommendedName>
</protein>
<dbReference type="EMBL" id="ACZI02000002">
    <property type="protein sequence ID" value="EFV13309.2"/>
    <property type="molecule type" value="Genomic_DNA"/>
</dbReference>
<dbReference type="GO" id="GO:0005524">
    <property type="term" value="F:ATP binding"/>
    <property type="evidence" value="ECO:0007669"/>
    <property type="project" value="UniProtKB-KW"/>
</dbReference>
<evidence type="ECO:0000259" key="9">
    <source>
        <dbReference type="PROSITE" id="PS51192"/>
    </source>
</evidence>
<dbReference type="SUPFAM" id="SSF52540">
    <property type="entry name" value="P-loop containing nucleoside triphosphate hydrolases"/>
    <property type="match status" value="1"/>
</dbReference>
<dbReference type="GO" id="GO:0003677">
    <property type="term" value="F:DNA binding"/>
    <property type="evidence" value="ECO:0007669"/>
    <property type="project" value="UniProtKB-KW"/>
</dbReference>
<evidence type="ECO:0000256" key="8">
    <source>
        <dbReference type="ARBA" id="ARBA00023235"/>
    </source>
</evidence>
<dbReference type="NCBIfam" id="NF007284">
    <property type="entry name" value="PRK09751.1"/>
    <property type="match status" value="1"/>
</dbReference>
<dbReference type="PROSITE" id="PS51192">
    <property type="entry name" value="HELICASE_ATP_BIND_1"/>
    <property type="match status" value="1"/>
</dbReference>
<evidence type="ECO:0000256" key="6">
    <source>
        <dbReference type="ARBA" id="ARBA00023125"/>
    </source>
</evidence>